<dbReference type="KEGG" id="spoa:EQM13_09740"/>
<dbReference type="Gene3D" id="3.90.70.10">
    <property type="entry name" value="Cysteine proteinases"/>
    <property type="match status" value="1"/>
</dbReference>
<dbReference type="PANTHER" id="PTHR10363:SF2">
    <property type="entry name" value="BLEOMYCIN HYDROLASE"/>
    <property type="match status" value="1"/>
</dbReference>
<dbReference type="SUPFAM" id="SSF54001">
    <property type="entry name" value="Cysteine proteinases"/>
    <property type="match status" value="1"/>
</dbReference>
<keyword evidence="1 4" id="KW-0645">Protease</keyword>
<feature type="active site" evidence="5">
    <location>
        <position position="70"/>
    </location>
</feature>
<evidence type="ECO:0000256" key="3">
    <source>
        <dbReference type="ARBA" id="ARBA00022807"/>
    </source>
</evidence>
<dbReference type="RefSeq" id="WP_071138524.1">
    <property type="nucleotide sequence ID" value="NZ_CP035282.1"/>
</dbReference>
<dbReference type="PROSITE" id="PS00139">
    <property type="entry name" value="THIOL_PROTEASE_CYS"/>
    <property type="match status" value="1"/>
</dbReference>
<evidence type="ECO:0000256" key="1">
    <source>
        <dbReference type="ARBA" id="ARBA00022670"/>
    </source>
</evidence>
<keyword evidence="2 4" id="KW-0378">Hydrolase</keyword>
<dbReference type="OrthoDB" id="1111399at2"/>
<reference evidence="7" key="1">
    <citation type="submission" date="2019-01" db="EMBL/GenBank/DDBJ databases">
        <title>Draft genomes of a novel of Sporanaerobacter strains.</title>
        <authorList>
            <person name="Ma S."/>
        </authorList>
    </citation>
    <scope>NUCLEOTIDE SEQUENCE [LARGE SCALE GENOMIC DNA]</scope>
    <source>
        <strain evidence="7">NJN-17</strain>
    </source>
</reference>
<dbReference type="InterPro" id="IPR000169">
    <property type="entry name" value="Pept_cys_AS"/>
</dbReference>
<feature type="active site" evidence="5">
    <location>
        <position position="364"/>
    </location>
</feature>
<evidence type="ECO:0000256" key="4">
    <source>
        <dbReference type="PIRNR" id="PIRNR005700"/>
    </source>
</evidence>
<dbReference type="GO" id="GO:0005737">
    <property type="term" value="C:cytoplasm"/>
    <property type="evidence" value="ECO:0007669"/>
    <property type="project" value="TreeGrafter"/>
</dbReference>
<proteinExistence type="inferred from homology"/>
<dbReference type="GO" id="GO:0070005">
    <property type="term" value="F:cysteine-type aminopeptidase activity"/>
    <property type="evidence" value="ECO:0007669"/>
    <property type="project" value="InterPro"/>
</dbReference>
<dbReference type="EMBL" id="CP035282">
    <property type="protein sequence ID" value="QAT61855.1"/>
    <property type="molecule type" value="Genomic_DNA"/>
</dbReference>
<dbReference type="Pfam" id="PF03051">
    <property type="entry name" value="Peptidase_C1_2"/>
    <property type="match status" value="1"/>
</dbReference>
<dbReference type="CDD" id="cd00585">
    <property type="entry name" value="Peptidase_C1B"/>
    <property type="match status" value="1"/>
</dbReference>
<accession>A0A410QCY5</accession>
<keyword evidence="7" id="KW-1185">Reference proteome</keyword>
<dbReference type="PIRSF" id="PIRSF005700">
    <property type="entry name" value="PepC"/>
    <property type="match status" value="1"/>
</dbReference>
<evidence type="ECO:0000313" key="7">
    <source>
        <dbReference type="Proteomes" id="UP000287969"/>
    </source>
</evidence>
<dbReference type="Proteomes" id="UP000287969">
    <property type="component" value="Chromosome"/>
</dbReference>
<gene>
    <name evidence="6" type="ORF">EQM13_09740</name>
</gene>
<dbReference type="GO" id="GO:0006508">
    <property type="term" value="P:proteolysis"/>
    <property type="evidence" value="ECO:0007669"/>
    <property type="project" value="UniProtKB-KW"/>
</dbReference>
<keyword evidence="4 6" id="KW-0031">Aminopeptidase</keyword>
<name>A0A410QCY5_9FIRM</name>
<evidence type="ECO:0000256" key="2">
    <source>
        <dbReference type="ARBA" id="ARBA00022801"/>
    </source>
</evidence>
<feature type="active site" evidence="5">
    <location>
        <position position="386"/>
    </location>
</feature>
<dbReference type="AlphaFoldDB" id="A0A410QCY5"/>
<comment type="similarity">
    <text evidence="4">Belongs to the peptidase C1 family.</text>
</comment>
<dbReference type="InterPro" id="IPR004134">
    <property type="entry name" value="Peptidase_C1B"/>
</dbReference>
<keyword evidence="3 4" id="KW-0788">Thiol protease</keyword>
<sequence>MKEKISFENLKEFKDNFESDRANKVAMNAAATNGVIKAATNPLVFSNVRHNFSINLEQGDITNQKQSGRCWMFSALNTMRYRIIKKLNLKTFELSQNYPLFYDKLEKSNYFLESILETLDEETNGRLISFLLTAPLNDGGQWDMFVNLVNKYGVVPKYAMPETANSENTREMDGYLTKLLRQYACNIREEYKKGTTVENLRKEKKKYMENIYNILCICLGEPPKIFDFEVRDEDKKYICDKNITPVKFFEKYVGMNLDDYISLINAPTADKPYHKTYTVSYLGNVKEGRPVKYLNLEIDQLKKAAIAQLKDNLPVWFGCDVGQSSLGKQGILDLDAVKVGELFGTEFSMTKAQKLDYGESLMTHAMVFMGVDLDEKGNPIRWRVENSWGKDVGKDGYMVMSDKWFNEYMYQVVVNKKYLPKELQKEWEQEPAKLQPWDPMGSLAE</sequence>
<dbReference type="InterPro" id="IPR038765">
    <property type="entry name" value="Papain-like_cys_pep_sf"/>
</dbReference>
<dbReference type="PANTHER" id="PTHR10363">
    <property type="entry name" value="BLEOMYCIN HYDROLASE"/>
    <property type="match status" value="1"/>
</dbReference>
<evidence type="ECO:0000313" key="6">
    <source>
        <dbReference type="EMBL" id="QAT61855.1"/>
    </source>
</evidence>
<protein>
    <recommendedName>
        <fullName evidence="4">Aminopeptidase</fullName>
    </recommendedName>
</protein>
<dbReference type="GO" id="GO:0009636">
    <property type="term" value="P:response to toxic substance"/>
    <property type="evidence" value="ECO:0007669"/>
    <property type="project" value="TreeGrafter"/>
</dbReference>
<dbReference type="GO" id="GO:0043418">
    <property type="term" value="P:homocysteine catabolic process"/>
    <property type="evidence" value="ECO:0007669"/>
    <property type="project" value="TreeGrafter"/>
</dbReference>
<organism evidence="6 7">
    <name type="scientific">Acidilutibacter cellobiosedens</name>
    <dbReference type="NCBI Taxonomy" id="2507161"/>
    <lineage>
        <taxon>Bacteria</taxon>
        <taxon>Bacillati</taxon>
        <taxon>Bacillota</taxon>
        <taxon>Tissierellia</taxon>
        <taxon>Tissierellales</taxon>
        <taxon>Acidilutibacteraceae</taxon>
        <taxon>Acidilutibacter</taxon>
    </lineage>
</organism>
<evidence type="ECO:0000256" key="5">
    <source>
        <dbReference type="PIRSR" id="PIRSR005700-1"/>
    </source>
</evidence>